<dbReference type="Proteomes" id="UP000000292">
    <property type="component" value="Chromosome"/>
</dbReference>
<gene>
    <name evidence="1" type="ordered locus">TC41_2649</name>
</gene>
<sequence length="40" mass="4525">MDFVNPRYLLHFNVKGSDQAQQDAVKSLLDSIVERQSCDG</sequence>
<protein>
    <submittedName>
        <fullName evidence="1">Uncharacterized protein</fullName>
    </submittedName>
</protein>
<accession>F8II64</accession>
<reference evidence="1 2" key="1">
    <citation type="journal article" date="2011" name="J. Bacteriol.">
        <title>Complete Genome Sequence of Alicyclobacillus acidocaldarius Strain Tc-4-1.</title>
        <authorList>
            <person name="Chen Y."/>
            <person name="He Y."/>
            <person name="Zhang B."/>
            <person name="Yang J."/>
            <person name="Li W."/>
            <person name="Dong Z."/>
            <person name="Hu S."/>
        </authorList>
    </citation>
    <scope>NUCLEOTIDE SEQUENCE [LARGE SCALE GENOMIC DNA]</scope>
    <source>
        <strain evidence="1 2">Tc-4-1</strain>
    </source>
</reference>
<dbReference type="PATRIC" id="fig|1048834.4.peg.2508"/>
<dbReference type="STRING" id="1048834.TC41_2649"/>
<evidence type="ECO:0000313" key="2">
    <source>
        <dbReference type="Proteomes" id="UP000000292"/>
    </source>
</evidence>
<evidence type="ECO:0000313" key="1">
    <source>
        <dbReference type="EMBL" id="AEJ44544.1"/>
    </source>
</evidence>
<reference evidence="2" key="2">
    <citation type="submission" date="2011-06" db="EMBL/GenBank/DDBJ databases">
        <title>The complete genome sequence of Alicyclobacillus acidocaldarius sp. Tc-4-1.</title>
        <authorList>
            <person name="Chen Y."/>
            <person name="He Y."/>
            <person name="Dong Z."/>
            <person name="Hu S."/>
        </authorList>
    </citation>
    <scope>NUCLEOTIDE SEQUENCE [LARGE SCALE GENOMIC DNA]</scope>
    <source>
        <strain evidence="2">Tc-4-1</strain>
    </source>
</reference>
<dbReference type="HOGENOM" id="CLU_3283807_0_0_9"/>
<dbReference type="AlphaFoldDB" id="F8II64"/>
<organism evidence="1 2">
    <name type="scientific">Alicyclobacillus acidocaldarius (strain Tc-4-1)</name>
    <name type="common">Bacillus acidocaldarius</name>
    <dbReference type="NCBI Taxonomy" id="1048834"/>
    <lineage>
        <taxon>Bacteria</taxon>
        <taxon>Bacillati</taxon>
        <taxon>Bacillota</taxon>
        <taxon>Bacilli</taxon>
        <taxon>Bacillales</taxon>
        <taxon>Alicyclobacillaceae</taxon>
        <taxon>Alicyclobacillus</taxon>
    </lineage>
</organism>
<dbReference type="EMBL" id="CP002902">
    <property type="protein sequence ID" value="AEJ44544.1"/>
    <property type="molecule type" value="Genomic_DNA"/>
</dbReference>
<proteinExistence type="predicted"/>
<dbReference type="KEGG" id="aad:TC41_2649"/>
<name>F8II64_ALIAT</name>